<evidence type="ECO:0000256" key="1">
    <source>
        <dbReference type="ARBA" id="ARBA00008560"/>
    </source>
</evidence>
<dbReference type="OrthoDB" id="9812874at2"/>
<reference evidence="7 8" key="1">
    <citation type="journal article" date="2014" name="Curr. Microbiol.">
        <title>Spirosoma radiotolerans sp. nov., a gamma-radiation-resistant bacterium isolated from gamma ray-irradiated soil.</title>
        <authorList>
            <person name="Lee J.J."/>
            <person name="Srinivasan S."/>
            <person name="Lim S."/>
            <person name="Joe M."/>
            <person name="Im S."/>
            <person name="Bae S.I."/>
            <person name="Park K.R."/>
            <person name="Han J.H."/>
            <person name="Park S.H."/>
            <person name="Joo B.M."/>
            <person name="Park S.J."/>
            <person name="Kim M.K."/>
        </authorList>
    </citation>
    <scope>NUCLEOTIDE SEQUENCE [LARGE SCALE GENOMIC DNA]</scope>
    <source>
        <strain evidence="7 8">DG5A</strain>
    </source>
</reference>
<sequence length="64" mass="7470">MAHPKRRHSSTRRDKRRTHYKATPVALSTDAQTGEVHERHHAHVFEGNLFYKGQMIIENYAKTA</sequence>
<feature type="compositionally biased region" description="Basic residues" evidence="6">
    <location>
        <begin position="1"/>
        <end position="20"/>
    </location>
</feature>
<evidence type="ECO:0000313" key="8">
    <source>
        <dbReference type="Proteomes" id="UP000033054"/>
    </source>
</evidence>
<dbReference type="SUPFAM" id="SSF57829">
    <property type="entry name" value="Zn-binding ribosomal proteins"/>
    <property type="match status" value="1"/>
</dbReference>
<dbReference type="Pfam" id="PF01783">
    <property type="entry name" value="Ribosomal_L32p"/>
    <property type="match status" value="1"/>
</dbReference>
<dbReference type="PATRIC" id="fig|1379870.5.peg.5742"/>
<dbReference type="GO" id="GO:0003735">
    <property type="term" value="F:structural constituent of ribosome"/>
    <property type="evidence" value="ECO:0007669"/>
    <property type="project" value="InterPro"/>
</dbReference>
<feature type="region of interest" description="Disordered" evidence="6">
    <location>
        <begin position="1"/>
        <end position="35"/>
    </location>
</feature>
<dbReference type="PANTHER" id="PTHR35534:SF1">
    <property type="entry name" value="LARGE RIBOSOMAL SUBUNIT PROTEIN BL32"/>
    <property type="match status" value="1"/>
</dbReference>
<evidence type="ECO:0000256" key="6">
    <source>
        <dbReference type="SAM" id="MobiDB-lite"/>
    </source>
</evidence>
<keyword evidence="8" id="KW-1185">Reference proteome</keyword>
<dbReference type="InterPro" id="IPR011332">
    <property type="entry name" value="Ribosomal_zn-bd"/>
</dbReference>
<proteinExistence type="inferred from homology"/>
<keyword evidence="3 5" id="KW-0687">Ribonucleoprotein</keyword>
<evidence type="ECO:0000256" key="3">
    <source>
        <dbReference type="ARBA" id="ARBA00023274"/>
    </source>
</evidence>
<dbReference type="PANTHER" id="PTHR35534">
    <property type="entry name" value="50S RIBOSOMAL PROTEIN L32"/>
    <property type="match status" value="1"/>
</dbReference>
<dbReference type="InterPro" id="IPR002677">
    <property type="entry name" value="Ribosomal_bL32"/>
</dbReference>
<dbReference type="GO" id="GO:0015934">
    <property type="term" value="C:large ribosomal subunit"/>
    <property type="evidence" value="ECO:0007669"/>
    <property type="project" value="InterPro"/>
</dbReference>
<dbReference type="NCBIfam" id="TIGR01031">
    <property type="entry name" value="rpmF_bact"/>
    <property type="match status" value="1"/>
</dbReference>
<gene>
    <name evidence="5" type="primary">rpmF</name>
    <name evidence="7" type="ORF">SD10_26570</name>
</gene>
<protein>
    <recommendedName>
        <fullName evidence="4 5">Large ribosomal subunit protein bL32</fullName>
    </recommendedName>
</protein>
<dbReference type="Proteomes" id="UP000033054">
    <property type="component" value="Chromosome"/>
</dbReference>
<dbReference type="KEGG" id="srd:SD10_26570"/>
<dbReference type="HOGENOM" id="CLU_129084_2_3_10"/>
<evidence type="ECO:0000313" key="7">
    <source>
        <dbReference type="EMBL" id="AKD57934.1"/>
    </source>
</evidence>
<dbReference type="InterPro" id="IPR044957">
    <property type="entry name" value="Ribosomal_bL32_bact"/>
</dbReference>
<evidence type="ECO:0000256" key="2">
    <source>
        <dbReference type="ARBA" id="ARBA00022980"/>
    </source>
</evidence>
<comment type="similarity">
    <text evidence="1 5">Belongs to the bacterial ribosomal protein bL32 family.</text>
</comment>
<dbReference type="EMBL" id="CP010429">
    <property type="protein sequence ID" value="AKD57934.1"/>
    <property type="molecule type" value="Genomic_DNA"/>
</dbReference>
<accession>A0A0E3ZZY8</accession>
<keyword evidence="2 5" id="KW-0689">Ribosomal protein</keyword>
<organism evidence="7 8">
    <name type="scientific">Spirosoma radiotolerans</name>
    <dbReference type="NCBI Taxonomy" id="1379870"/>
    <lineage>
        <taxon>Bacteria</taxon>
        <taxon>Pseudomonadati</taxon>
        <taxon>Bacteroidota</taxon>
        <taxon>Cytophagia</taxon>
        <taxon>Cytophagales</taxon>
        <taxon>Cytophagaceae</taxon>
        <taxon>Spirosoma</taxon>
    </lineage>
</organism>
<evidence type="ECO:0000256" key="5">
    <source>
        <dbReference type="HAMAP-Rule" id="MF_00340"/>
    </source>
</evidence>
<dbReference type="GO" id="GO:0006412">
    <property type="term" value="P:translation"/>
    <property type="evidence" value="ECO:0007669"/>
    <property type="project" value="UniProtKB-UniRule"/>
</dbReference>
<dbReference type="HAMAP" id="MF_00340">
    <property type="entry name" value="Ribosomal_bL32"/>
    <property type="match status" value="1"/>
</dbReference>
<name>A0A0E3ZZY8_9BACT</name>
<evidence type="ECO:0000256" key="4">
    <source>
        <dbReference type="ARBA" id="ARBA00035178"/>
    </source>
</evidence>
<dbReference type="STRING" id="1379870.SD10_26570"/>
<dbReference type="AlphaFoldDB" id="A0A0E3ZZY8"/>
<dbReference type="RefSeq" id="WP_012929722.1">
    <property type="nucleotide sequence ID" value="NZ_CP010429.1"/>
</dbReference>